<dbReference type="Pfam" id="PF13614">
    <property type="entry name" value="AAA_31"/>
    <property type="match status" value="1"/>
</dbReference>
<organism evidence="2">
    <name type="scientific">Burkholderia pseudomallei</name>
    <name type="common">Pseudomonas pseudomallei</name>
    <dbReference type="NCBI Taxonomy" id="28450"/>
    <lineage>
        <taxon>Bacteria</taxon>
        <taxon>Pseudomonadati</taxon>
        <taxon>Pseudomonadota</taxon>
        <taxon>Betaproteobacteria</taxon>
        <taxon>Burkholderiales</taxon>
        <taxon>Burkholderiaceae</taxon>
        <taxon>Burkholderia</taxon>
        <taxon>pseudomallei group</taxon>
    </lineage>
</organism>
<protein>
    <submittedName>
        <fullName evidence="2">ParA-like partition protein</fullName>
    </submittedName>
</protein>
<accession>A0A0C5AYE2</accession>
<sequence length="410" mass="45248">MTANDILITHLPEVDQSVSFDALIDVSGRAKDAFGQIRNRLLEPYPRKKAPEFSTAALTTLCGIDRQKQRYLASKGNLPTGTLPGNGKAKVYTLAETIAWIQATSKRTQRPSGARARVYAVGNFKGGVGKSATTVSEAQALTLLGRRGLIIDCDPQGSATQLCGYAPEAEIPEDKTLLPLIYGDQQSLDYAVMETYWQNLDLIPASAALFDAEFEIPSKVLNDPRFEFWDIINKGLHAPLRDAGEDGARSLLDRYDFVIVDTPPALSYLTINALIAADGILMPCPPEGLDFASSTQFWSLFSDVGSNLPGVKQNKRYDFVKVLMTKARTTDTSRAVQGWLRMAYGDHVLPYIIPESKIQQDASAMLSTIYDLPKADVRNSTYSRLREPLDQLAEYLDDQLVTAWMKEIAQ</sequence>
<geneLocation type="plasmid" evidence="2">
    <name>pBPSE01</name>
</geneLocation>
<name>A0A0C5AYE2_BURPE</name>
<reference evidence="2" key="1">
    <citation type="submission" date="2013-07" db="EMBL/GenBank/DDBJ databases">
        <title>Complete sequence of a native Burkholderia pseudomallei plasmid.</title>
        <authorList>
            <person name="Stone J.K."/>
            <person name="Bollig M.C."/>
            <person name="Gibbons H.S."/>
            <person name="Mayo M."/>
            <person name="Currie B.J."/>
            <person name="Keim P."/>
            <person name="Tuanyok A."/>
        </authorList>
    </citation>
    <scope>NUCLEOTIDE SEQUENCE</scope>
    <source>
        <strain evidence="2">MSHR1950</strain>
        <plasmid evidence="2">pBPSE01</plasmid>
    </source>
</reference>
<keyword evidence="2" id="KW-0614">Plasmid</keyword>
<gene>
    <name evidence="2" type="ORF">pBPS106</name>
</gene>
<dbReference type="InterPro" id="IPR050678">
    <property type="entry name" value="DNA_Partitioning_ATPase"/>
</dbReference>
<proteinExistence type="predicted"/>
<dbReference type="RefSeq" id="WP_239695413.1">
    <property type="nucleotide sequence ID" value="NZ_KF418775.1"/>
</dbReference>
<dbReference type="CDD" id="cd02042">
    <property type="entry name" value="ParAB_family"/>
    <property type="match status" value="1"/>
</dbReference>
<evidence type="ECO:0000313" key="2">
    <source>
        <dbReference type="EMBL" id="AJL34989.1"/>
    </source>
</evidence>
<dbReference type="Gene3D" id="3.40.50.300">
    <property type="entry name" value="P-loop containing nucleotide triphosphate hydrolases"/>
    <property type="match status" value="1"/>
</dbReference>
<dbReference type="InterPro" id="IPR027417">
    <property type="entry name" value="P-loop_NTPase"/>
</dbReference>
<dbReference type="PANTHER" id="PTHR13696">
    <property type="entry name" value="P-LOOP CONTAINING NUCLEOSIDE TRIPHOSPHATE HYDROLASE"/>
    <property type="match status" value="1"/>
</dbReference>
<dbReference type="AlphaFoldDB" id="A0A0C5AYE2"/>
<feature type="domain" description="AAA" evidence="1">
    <location>
        <begin position="117"/>
        <end position="301"/>
    </location>
</feature>
<evidence type="ECO:0000259" key="1">
    <source>
        <dbReference type="Pfam" id="PF13614"/>
    </source>
</evidence>
<dbReference type="SUPFAM" id="SSF52540">
    <property type="entry name" value="P-loop containing nucleoside triphosphate hydrolases"/>
    <property type="match status" value="1"/>
</dbReference>
<dbReference type="PANTHER" id="PTHR13696:SF52">
    <property type="entry name" value="PARA FAMILY PROTEIN CT_582"/>
    <property type="match status" value="1"/>
</dbReference>
<dbReference type="InterPro" id="IPR025669">
    <property type="entry name" value="AAA_dom"/>
</dbReference>
<dbReference type="EMBL" id="KF418775">
    <property type="protein sequence ID" value="AJL34989.1"/>
    <property type="molecule type" value="Genomic_DNA"/>
</dbReference>